<dbReference type="RefSeq" id="WP_128501641.1">
    <property type="nucleotide sequence ID" value="NZ_CP035107.1"/>
</dbReference>
<keyword evidence="3 4" id="KW-0687">Ribonucleoprotein</keyword>
<evidence type="ECO:0000313" key="6">
    <source>
        <dbReference type="EMBL" id="QAR31197.1"/>
    </source>
</evidence>
<dbReference type="GO" id="GO:0006412">
    <property type="term" value="P:translation"/>
    <property type="evidence" value="ECO:0007669"/>
    <property type="project" value="UniProtKB-UniRule"/>
</dbReference>
<dbReference type="NCBIfam" id="TIGR00061">
    <property type="entry name" value="L21"/>
    <property type="match status" value="1"/>
</dbReference>
<keyword evidence="4 5" id="KW-0694">RNA-binding</keyword>
<evidence type="ECO:0000313" key="7">
    <source>
        <dbReference type="Proteomes" id="UP000287701"/>
    </source>
</evidence>
<sequence>MYAIVEIAGLQYKVEQDQQLYVNRLKGEAGETIVLDKVLLTDNGSVTVGAPVIDGLTVEAKIVEHVKGDKVVVFKKKRRKGYKKKTGFRASLTKIEILSIGGVKGEKPAKKAKATPAKSSAKVKKDDLTIVEGIGPKVQELFNENGISTLEELAAKKPEELKAILEPKGGIYAAMDTETWPKQAQMAAEGKIEELKAWQDELKGGK</sequence>
<dbReference type="GO" id="GO:0005737">
    <property type="term" value="C:cytoplasm"/>
    <property type="evidence" value="ECO:0007669"/>
    <property type="project" value="UniProtKB-ARBA"/>
</dbReference>
<dbReference type="SUPFAM" id="SSF141091">
    <property type="entry name" value="L21p-like"/>
    <property type="match status" value="1"/>
</dbReference>
<dbReference type="InterPro" id="IPR028909">
    <property type="entry name" value="bL21-like"/>
</dbReference>
<dbReference type="GO" id="GO:0003735">
    <property type="term" value="F:structural constituent of ribosome"/>
    <property type="evidence" value="ECO:0007669"/>
    <property type="project" value="InterPro"/>
</dbReference>
<evidence type="ECO:0000256" key="5">
    <source>
        <dbReference type="RuleBase" id="RU000562"/>
    </source>
</evidence>
<name>A0A3R5YWK9_ORNRH</name>
<protein>
    <recommendedName>
        <fullName evidence="4">Large ribosomal subunit protein bL21</fullName>
    </recommendedName>
</protein>
<keyword evidence="2 4" id="KW-0689">Ribosomal protein</keyword>
<dbReference type="InterPro" id="IPR001787">
    <property type="entry name" value="Ribosomal_bL21"/>
</dbReference>
<reference evidence="6 7" key="1">
    <citation type="submission" date="2019-01" db="EMBL/GenBank/DDBJ databases">
        <title>Whole Genome of Ornithobacterium rhinotracheale FARPER-174b.</title>
        <authorList>
            <person name="Tataje-Lavanda L.A."/>
            <person name="Montalvan A."/>
            <person name="Montesinos R."/>
            <person name="Zimic M."/>
            <person name="Fernandez-Sanchez M."/>
            <person name="Fernandez-Diaz M."/>
        </authorList>
    </citation>
    <scope>NUCLEOTIDE SEQUENCE [LARGE SCALE GENOMIC DNA]</scope>
    <source>
        <strain evidence="6 7">FARPER-174b</strain>
    </source>
</reference>
<organism evidence="6 7">
    <name type="scientific">Ornithobacterium rhinotracheale</name>
    <dbReference type="NCBI Taxonomy" id="28251"/>
    <lineage>
        <taxon>Bacteria</taxon>
        <taxon>Pseudomonadati</taxon>
        <taxon>Bacteroidota</taxon>
        <taxon>Flavobacteriia</taxon>
        <taxon>Flavobacteriales</taxon>
        <taxon>Weeksellaceae</taxon>
        <taxon>Ornithobacterium</taxon>
    </lineage>
</organism>
<comment type="subunit">
    <text evidence="4">Part of the 50S ribosomal subunit. Contacts protein L20.</text>
</comment>
<gene>
    <name evidence="4 6" type="primary">rplU</name>
    <name evidence="6" type="ORF">EQP59_07540</name>
</gene>
<evidence type="ECO:0000256" key="1">
    <source>
        <dbReference type="ARBA" id="ARBA00008563"/>
    </source>
</evidence>
<dbReference type="GO" id="GO:0005840">
    <property type="term" value="C:ribosome"/>
    <property type="evidence" value="ECO:0007669"/>
    <property type="project" value="UniProtKB-KW"/>
</dbReference>
<dbReference type="OrthoDB" id="9813334at2"/>
<dbReference type="Pfam" id="PF00829">
    <property type="entry name" value="Ribosomal_L21p"/>
    <property type="match status" value="1"/>
</dbReference>
<comment type="similarity">
    <text evidence="1 4 5">Belongs to the bacterial ribosomal protein bL21 family.</text>
</comment>
<comment type="function">
    <text evidence="4 5">This protein binds to 23S rRNA in the presence of protein L20.</text>
</comment>
<evidence type="ECO:0000256" key="4">
    <source>
        <dbReference type="HAMAP-Rule" id="MF_01363"/>
    </source>
</evidence>
<dbReference type="HAMAP" id="MF_01363">
    <property type="entry name" value="Ribosomal_bL21"/>
    <property type="match status" value="1"/>
</dbReference>
<dbReference type="PANTHER" id="PTHR21349">
    <property type="entry name" value="50S RIBOSOMAL PROTEIN L21"/>
    <property type="match status" value="1"/>
</dbReference>
<keyword evidence="4 5" id="KW-0699">rRNA-binding</keyword>
<dbReference type="Gene3D" id="1.10.150.20">
    <property type="entry name" value="5' to 3' exonuclease, C-terminal subdomain"/>
    <property type="match status" value="1"/>
</dbReference>
<dbReference type="InterPro" id="IPR036164">
    <property type="entry name" value="bL21-like_sf"/>
</dbReference>
<dbReference type="Proteomes" id="UP000287701">
    <property type="component" value="Chromosome"/>
</dbReference>
<dbReference type="PANTHER" id="PTHR21349:SF0">
    <property type="entry name" value="LARGE RIBOSOMAL SUBUNIT PROTEIN BL21M"/>
    <property type="match status" value="1"/>
</dbReference>
<dbReference type="GO" id="GO:1990904">
    <property type="term" value="C:ribonucleoprotein complex"/>
    <property type="evidence" value="ECO:0007669"/>
    <property type="project" value="UniProtKB-KW"/>
</dbReference>
<evidence type="ECO:0000256" key="3">
    <source>
        <dbReference type="ARBA" id="ARBA00023274"/>
    </source>
</evidence>
<accession>A0A3R5YWK9</accession>
<dbReference type="AlphaFoldDB" id="A0A3R5YWK9"/>
<evidence type="ECO:0000256" key="2">
    <source>
        <dbReference type="ARBA" id="ARBA00022980"/>
    </source>
</evidence>
<dbReference type="EMBL" id="CP035107">
    <property type="protein sequence ID" value="QAR31197.1"/>
    <property type="molecule type" value="Genomic_DNA"/>
</dbReference>
<dbReference type="GO" id="GO:0019843">
    <property type="term" value="F:rRNA binding"/>
    <property type="evidence" value="ECO:0007669"/>
    <property type="project" value="UniProtKB-UniRule"/>
</dbReference>
<proteinExistence type="inferred from homology"/>